<dbReference type="InterPro" id="IPR036979">
    <property type="entry name" value="CM_dom_sf"/>
</dbReference>
<evidence type="ECO:0000256" key="5">
    <source>
        <dbReference type="SAM" id="SignalP"/>
    </source>
</evidence>
<dbReference type="EMBL" id="JAGINW010000001">
    <property type="protein sequence ID" value="MBP2329824.1"/>
    <property type="molecule type" value="Genomic_DNA"/>
</dbReference>
<dbReference type="SMART" id="SM00830">
    <property type="entry name" value="CM_2"/>
    <property type="match status" value="1"/>
</dbReference>
<dbReference type="InterPro" id="IPR008240">
    <property type="entry name" value="Chorismate_mutase_periplasmic"/>
</dbReference>
<name>A0ABS4TZI5_9PSEU</name>
<organism evidence="7 8">
    <name type="scientific">Kibdelosporangium banguiense</name>
    <dbReference type="NCBI Taxonomy" id="1365924"/>
    <lineage>
        <taxon>Bacteria</taxon>
        <taxon>Bacillati</taxon>
        <taxon>Actinomycetota</taxon>
        <taxon>Actinomycetes</taxon>
        <taxon>Pseudonocardiales</taxon>
        <taxon>Pseudonocardiaceae</taxon>
        <taxon>Kibdelosporangium</taxon>
    </lineage>
</organism>
<dbReference type="GO" id="GO:0004106">
    <property type="term" value="F:chorismate mutase activity"/>
    <property type="evidence" value="ECO:0007669"/>
    <property type="project" value="UniProtKB-EC"/>
</dbReference>
<dbReference type="InterPro" id="IPR051331">
    <property type="entry name" value="Chorismate_mutase-related"/>
</dbReference>
<dbReference type="EC" id="5.4.99.5" evidence="2"/>
<evidence type="ECO:0000259" key="6">
    <source>
        <dbReference type="PROSITE" id="PS51168"/>
    </source>
</evidence>
<dbReference type="InterPro" id="IPR002701">
    <property type="entry name" value="CM_II_prokaryot"/>
</dbReference>
<dbReference type="InterPro" id="IPR036263">
    <property type="entry name" value="Chorismate_II_sf"/>
</dbReference>
<reference evidence="7 8" key="1">
    <citation type="submission" date="2021-03" db="EMBL/GenBank/DDBJ databases">
        <title>Sequencing the genomes of 1000 actinobacteria strains.</title>
        <authorList>
            <person name="Klenk H.-P."/>
        </authorList>
    </citation>
    <scope>NUCLEOTIDE SEQUENCE [LARGE SCALE GENOMIC DNA]</scope>
    <source>
        <strain evidence="7 8">DSM 46670</strain>
    </source>
</reference>
<dbReference type="PANTHER" id="PTHR38041">
    <property type="entry name" value="CHORISMATE MUTASE"/>
    <property type="match status" value="1"/>
</dbReference>
<dbReference type="SUPFAM" id="SSF48600">
    <property type="entry name" value="Chorismate mutase II"/>
    <property type="match status" value="1"/>
</dbReference>
<protein>
    <recommendedName>
        <fullName evidence="2">chorismate mutase</fullName>
        <ecNumber evidence="2">5.4.99.5</ecNumber>
    </recommendedName>
</protein>
<dbReference type="Pfam" id="PF01817">
    <property type="entry name" value="CM_2"/>
    <property type="match status" value="1"/>
</dbReference>
<evidence type="ECO:0000313" key="7">
    <source>
        <dbReference type="EMBL" id="MBP2329824.1"/>
    </source>
</evidence>
<comment type="pathway">
    <text evidence="1">Metabolic intermediate biosynthesis; prephenate biosynthesis; prephenate from chorismate: step 1/1.</text>
</comment>
<evidence type="ECO:0000256" key="4">
    <source>
        <dbReference type="ARBA" id="ARBA00023235"/>
    </source>
</evidence>
<evidence type="ECO:0000313" key="8">
    <source>
        <dbReference type="Proteomes" id="UP001519332"/>
    </source>
</evidence>
<evidence type="ECO:0000256" key="2">
    <source>
        <dbReference type="ARBA" id="ARBA00012404"/>
    </source>
</evidence>
<proteinExistence type="predicted"/>
<evidence type="ECO:0000256" key="1">
    <source>
        <dbReference type="ARBA" id="ARBA00004817"/>
    </source>
</evidence>
<evidence type="ECO:0000256" key="3">
    <source>
        <dbReference type="ARBA" id="ARBA00022729"/>
    </source>
</evidence>
<keyword evidence="8" id="KW-1185">Reference proteome</keyword>
<feature type="signal peptide" evidence="5">
    <location>
        <begin position="1"/>
        <end position="24"/>
    </location>
</feature>
<feature type="domain" description="Chorismate mutase" evidence="6">
    <location>
        <begin position="1"/>
        <end position="105"/>
    </location>
</feature>
<comment type="caution">
    <text evidence="7">The sequence shown here is derived from an EMBL/GenBank/DDBJ whole genome shotgun (WGS) entry which is preliminary data.</text>
</comment>
<accession>A0ABS4TZI5</accession>
<feature type="chain" id="PRO_5045128094" description="chorismate mutase" evidence="5">
    <location>
        <begin position="25"/>
        <end position="189"/>
    </location>
</feature>
<dbReference type="Gene3D" id="1.20.59.10">
    <property type="entry name" value="Chorismate mutase"/>
    <property type="match status" value="1"/>
</dbReference>
<dbReference type="NCBIfam" id="TIGR01806">
    <property type="entry name" value="CM_mono2"/>
    <property type="match status" value="1"/>
</dbReference>
<sequence length="189" mass="20523">MRIRSAIIAAVATVGLGGAGEASAQPSAGPLGPLADVAASRILLGDKVAAAKFGTTLPIDDPVREQQVLDTVAAKSTAMGLPPETSVRFFRAQIEANKIVQRGLFRYWTRHPDKVPAHRPDLAGEVRPQLDRITGEILDQLRATLTIRRPSVECLVWRLEAELSADIVHRLDKLHRDALSVSLRPSCDR</sequence>
<dbReference type="PANTHER" id="PTHR38041:SF2">
    <property type="entry name" value="SECRETED CHORISMATE MUTASE"/>
    <property type="match status" value="1"/>
</dbReference>
<dbReference type="PROSITE" id="PS51168">
    <property type="entry name" value="CHORISMATE_MUT_2"/>
    <property type="match status" value="1"/>
</dbReference>
<keyword evidence="3 5" id="KW-0732">Signal</keyword>
<dbReference type="RefSeq" id="WP_209646523.1">
    <property type="nucleotide sequence ID" value="NZ_JAGINW010000001.1"/>
</dbReference>
<gene>
    <name evidence="7" type="ORF">JOF56_010209</name>
</gene>
<dbReference type="Proteomes" id="UP001519332">
    <property type="component" value="Unassembled WGS sequence"/>
</dbReference>
<keyword evidence="4 7" id="KW-0413">Isomerase</keyword>